<feature type="transmembrane region" description="Helical" evidence="5">
    <location>
        <begin position="293"/>
        <end position="310"/>
    </location>
</feature>
<dbReference type="Pfam" id="PF00361">
    <property type="entry name" value="Proton_antipo_M"/>
    <property type="match status" value="1"/>
</dbReference>
<dbReference type="AlphaFoldDB" id="A0A7K1Y4Y2"/>
<evidence type="ECO:0000256" key="1">
    <source>
        <dbReference type="ARBA" id="ARBA00004127"/>
    </source>
</evidence>
<comment type="subunit">
    <text evidence="5">NDH-1 is composed of 14 different subunits. Subunits NuoA, H, J, K, L, M, N constitute the membrane sector of the complex.</text>
</comment>
<dbReference type="InterPro" id="IPR001750">
    <property type="entry name" value="ND/Mrp_TM"/>
</dbReference>
<evidence type="ECO:0000259" key="7">
    <source>
        <dbReference type="Pfam" id="PF00361"/>
    </source>
</evidence>
<evidence type="ECO:0000256" key="4">
    <source>
        <dbReference type="ARBA" id="ARBA00023136"/>
    </source>
</evidence>
<dbReference type="GO" id="GO:0005886">
    <property type="term" value="C:plasma membrane"/>
    <property type="evidence" value="ECO:0007669"/>
    <property type="project" value="UniProtKB-SubCell"/>
</dbReference>
<name>A0A7K1Y4Y2_9SPHI</name>
<feature type="transmembrane region" description="Helical" evidence="5">
    <location>
        <begin position="317"/>
        <end position="336"/>
    </location>
</feature>
<feature type="transmembrane region" description="Helical" evidence="5">
    <location>
        <begin position="89"/>
        <end position="108"/>
    </location>
</feature>
<gene>
    <name evidence="5" type="primary">nuoN</name>
    <name evidence="8" type="ORF">GS398_20920</name>
</gene>
<comment type="caution">
    <text evidence="8">The sequence shown here is derived from an EMBL/GenBank/DDBJ whole genome shotgun (WGS) entry which is preliminary data.</text>
</comment>
<dbReference type="InterPro" id="IPR010096">
    <property type="entry name" value="NADH-Q_OxRdtase_suN/2"/>
</dbReference>
<comment type="function">
    <text evidence="5">NDH-1 shuttles electrons from NADH, via FMN and iron-sulfur (Fe-S) centers, to quinones in the respiratory chain. The immediate electron acceptor for the enzyme in this species is believed to be a menaquinone. Couples the redox reaction to proton translocation (for every two electrons transferred, four hydrogen ions are translocated across the cytoplasmic membrane), and thus conserves the redox energy in a proton gradient.</text>
</comment>
<evidence type="ECO:0000256" key="2">
    <source>
        <dbReference type="ARBA" id="ARBA00022692"/>
    </source>
</evidence>
<feature type="transmembrane region" description="Helical" evidence="5">
    <location>
        <begin position="264"/>
        <end position="281"/>
    </location>
</feature>
<evidence type="ECO:0000313" key="8">
    <source>
        <dbReference type="EMBL" id="MXV17776.1"/>
    </source>
</evidence>
<accession>A0A7K1Y4Y2</accession>
<feature type="transmembrane region" description="Helical" evidence="5">
    <location>
        <begin position="386"/>
        <end position="414"/>
    </location>
</feature>
<feature type="transmembrane region" description="Helical" evidence="5">
    <location>
        <begin position="144"/>
        <end position="164"/>
    </location>
</feature>
<keyword evidence="5" id="KW-1003">Cell membrane</keyword>
<feature type="domain" description="NADH:quinone oxidoreductase/Mrp antiporter transmembrane" evidence="7">
    <location>
        <begin position="140"/>
        <end position="428"/>
    </location>
</feature>
<dbReference type="Proteomes" id="UP000451233">
    <property type="component" value="Unassembled WGS sequence"/>
</dbReference>
<comment type="catalytic activity">
    <reaction evidence="5">
        <text>a quinone + NADH + 5 H(+)(in) = a quinol + NAD(+) + 4 H(+)(out)</text>
        <dbReference type="Rhea" id="RHEA:57888"/>
        <dbReference type="ChEBI" id="CHEBI:15378"/>
        <dbReference type="ChEBI" id="CHEBI:24646"/>
        <dbReference type="ChEBI" id="CHEBI:57540"/>
        <dbReference type="ChEBI" id="CHEBI:57945"/>
        <dbReference type="ChEBI" id="CHEBI:132124"/>
    </reaction>
</comment>
<keyword evidence="5" id="KW-1278">Translocase</keyword>
<keyword evidence="4 5" id="KW-0472">Membrane</keyword>
<organism evidence="8 9">
    <name type="scientific">Hufsiella ginkgonis</name>
    <dbReference type="NCBI Taxonomy" id="2695274"/>
    <lineage>
        <taxon>Bacteria</taxon>
        <taxon>Pseudomonadati</taxon>
        <taxon>Bacteroidota</taxon>
        <taxon>Sphingobacteriia</taxon>
        <taxon>Sphingobacteriales</taxon>
        <taxon>Sphingobacteriaceae</taxon>
        <taxon>Hufsiella</taxon>
    </lineage>
</organism>
<keyword evidence="5" id="KW-0520">NAD</keyword>
<proteinExistence type="inferred from homology"/>
<reference evidence="8 9" key="1">
    <citation type="submission" date="2019-11" db="EMBL/GenBank/DDBJ databases">
        <title>Pedobacter sp. HMF7056 Genome sequencing and assembly.</title>
        <authorList>
            <person name="Kang H."/>
            <person name="Kim H."/>
            <person name="Joh K."/>
        </authorList>
    </citation>
    <scope>NUCLEOTIDE SEQUENCE [LARGE SCALE GENOMIC DNA]</scope>
    <source>
        <strain evidence="8 9">HMF7056</strain>
    </source>
</reference>
<feature type="transmembrane region" description="Helical" evidence="5">
    <location>
        <begin position="342"/>
        <end position="365"/>
    </location>
</feature>
<keyword evidence="3 5" id="KW-1133">Transmembrane helix</keyword>
<dbReference type="EC" id="7.1.1.-" evidence="5"/>
<dbReference type="HAMAP" id="MF_00445">
    <property type="entry name" value="NDH1_NuoN_1"/>
    <property type="match status" value="1"/>
</dbReference>
<feature type="transmembrane region" description="Helical" evidence="5">
    <location>
        <begin position="49"/>
        <end position="69"/>
    </location>
</feature>
<comment type="similarity">
    <text evidence="5">Belongs to the complex I subunit 2 family.</text>
</comment>
<evidence type="ECO:0000256" key="5">
    <source>
        <dbReference type="HAMAP-Rule" id="MF_00445"/>
    </source>
</evidence>
<dbReference type="EMBL" id="WVHS01000006">
    <property type="protein sequence ID" value="MXV17776.1"/>
    <property type="molecule type" value="Genomic_DNA"/>
</dbReference>
<feature type="transmembrane region" description="Helical" evidence="5">
    <location>
        <begin position="426"/>
        <end position="448"/>
    </location>
</feature>
<evidence type="ECO:0000256" key="6">
    <source>
        <dbReference type="RuleBase" id="RU000320"/>
    </source>
</evidence>
<feature type="transmembrane region" description="Helical" evidence="5">
    <location>
        <begin position="176"/>
        <end position="197"/>
    </location>
</feature>
<dbReference type="GO" id="GO:0048038">
    <property type="term" value="F:quinone binding"/>
    <property type="evidence" value="ECO:0007669"/>
    <property type="project" value="UniProtKB-KW"/>
</dbReference>
<feature type="transmembrane region" description="Helical" evidence="5">
    <location>
        <begin position="120"/>
        <end position="138"/>
    </location>
</feature>
<evidence type="ECO:0000313" key="9">
    <source>
        <dbReference type="Proteomes" id="UP000451233"/>
    </source>
</evidence>
<keyword evidence="2 5" id="KW-0812">Transmembrane</keyword>
<dbReference type="GO" id="GO:0050136">
    <property type="term" value="F:NADH dehydrogenase (quinone) (non-electrogenic) activity"/>
    <property type="evidence" value="ECO:0007669"/>
    <property type="project" value="UniProtKB-UniRule"/>
</dbReference>
<keyword evidence="5" id="KW-0874">Quinone</keyword>
<comment type="subcellular location">
    <subcellularLocation>
        <location evidence="5">Cell membrane</location>
        <topology evidence="5">Multi-pass membrane protein</topology>
    </subcellularLocation>
    <subcellularLocation>
        <location evidence="1">Endomembrane system</location>
        <topology evidence="1">Multi-pass membrane protein</topology>
    </subcellularLocation>
    <subcellularLocation>
        <location evidence="6">Membrane</location>
        <topology evidence="6">Multi-pass membrane protein</topology>
    </subcellularLocation>
</comment>
<keyword evidence="9" id="KW-1185">Reference proteome</keyword>
<feature type="transmembrane region" description="Helical" evidence="5">
    <location>
        <begin position="21"/>
        <end position="42"/>
    </location>
</feature>
<evidence type="ECO:0000256" key="3">
    <source>
        <dbReference type="ARBA" id="ARBA00022989"/>
    </source>
</evidence>
<dbReference type="PANTHER" id="PTHR22773">
    <property type="entry name" value="NADH DEHYDROGENASE"/>
    <property type="match status" value="1"/>
</dbReference>
<keyword evidence="5" id="KW-0813">Transport</keyword>
<dbReference type="GO" id="GO:0042773">
    <property type="term" value="P:ATP synthesis coupled electron transport"/>
    <property type="evidence" value="ECO:0007669"/>
    <property type="project" value="InterPro"/>
</dbReference>
<feature type="transmembrane region" description="Helical" evidence="5">
    <location>
        <begin position="469"/>
        <end position="493"/>
    </location>
</feature>
<dbReference type="RefSeq" id="WP_160908785.1">
    <property type="nucleotide sequence ID" value="NZ_WVHS01000006.1"/>
</dbReference>
<dbReference type="GO" id="GO:0012505">
    <property type="term" value="C:endomembrane system"/>
    <property type="evidence" value="ECO:0007669"/>
    <property type="project" value="UniProtKB-SubCell"/>
</dbReference>
<sequence>MDQQFPDITGTFSAVTGGIRYLMPEIALVAAFLLGVIIDLFFSRRFRHAVLICAAAGLGAAAWLTLAAGDDLPADPLFYGMIFSSVFSNVFKLVFYGVALLFLVLCFFNRQLQQHAKGTGDLYNILLVVVLGMSFMSMSINLLMVYLSVEMVSVGSYLMVGYISGNSRQAEASIKYALFGGACSAIMLYGISLIYAFTGTLDLGEIMVRGLENVPSLSSATAITLVLAGIGFKLSFVPVHFWSPDVYEGAPTPVTAFLSTGPKIAGFALLLIFLMTFFVAAEGHRFFDFKNTISVIAIMTMVVGNFSAVWQDNIKRMLAYSSIGHTGFILMGFVSLDHGGFRAMFFYVIVYALMNMAAFMLADYVEQRANAVTATGYAGLGKRFPLAFTIFVVVLISLTGIPPTGGFIGKLLIFSSVWGQYRATHALLPLAMLITGAVTTVISLFYYLKIPLNAWLRSGDTAVTITTKNGLLVYTAFAIMLILLAVGIFPQLITAYLPG</sequence>
<protein>
    <recommendedName>
        <fullName evidence="5">NADH-quinone oxidoreductase subunit N</fullName>
        <ecNumber evidence="5">7.1.1.-</ecNumber>
    </recommendedName>
    <alternativeName>
        <fullName evidence="5">NADH dehydrogenase I subunit N</fullName>
    </alternativeName>
    <alternativeName>
        <fullName evidence="5">NDH-1 subunit N</fullName>
    </alternativeName>
</protein>
<feature type="transmembrane region" description="Helical" evidence="5">
    <location>
        <begin position="217"/>
        <end position="243"/>
    </location>
</feature>
<dbReference type="GO" id="GO:0008137">
    <property type="term" value="F:NADH dehydrogenase (ubiquinone) activity"/>
    <property type="evidence" value="ECO:0007669"/>
    <property type="project" value="InterPro"/>
</dbReference>